<dbReference type="InterPro" id="IPR016181">
    <property type="entry name" value="Acyl_CoA_acyltransferase"/>
</dbReference>
<dbReference type="KEGG" id="pvk:EPZ47_20155"/>
<dbReference type="Pfam" id="PF00583">
    <property type="entry name" value="Acetyltransf_1"/>
    <property type="match status" value="1"/>
</dbReference>
<gene>
    <name evidence="2" type="ORF">EPZ47_20155</name>
</gene>
<dbReference type="AlphaFoldDB" id="A0A4P7PJX3"/>
<accession>A0A4P7PJX3</accession>
<dbReference type="GO" id="GO:0016747">
    <property type="term" value="F:acyltransferase activity, transferring groups other than amino-acyl groups"/>
    <property type="evidence" value="ECO:0007669"/>
    <property type="project" value="InterPro"/>
</dbReference>
<protein>
    <submittedName>
        <fullName evidence="2">GNAT family N-acetyltransferase</fullName>
    </submittedName>
</protein>
<dbReference type="EMBL" id="CP035088">
    <property type="protein sequence ID" value="QBZ90915.1"/>
    <property type="molecule type" value="Genomic_DNA"/>
</dbReference>
<dbReference type="PROSITE" id="PS51186">
    <property type="entry name" value="GNAT"/>
    <property type="match status" value="1"/>
</dbReference>
<proteinExistence type="predicted"/>
<evidence type="ECO:0000313" key="2">
    <source>
        <dbReference type="EMBL" id="QBZ90915.1"/>
    </source>
</evidence>
<dbReference type="SUPFAM" id="SSF55729">
    <property type="entry name" value="Acyl-CoA N-acyltransferases (Nat)"/>
    <property type="match status" value="1"/>
</dbReference>
<evidence type="ECO:0000259" key="1">
    <source>
        <dbReference type="PROSITE" id="PS51186"/>
    </source>
</evidence>
<dbReference type="Gene3D" id="3.40.630.30">
    <property type="match status" value="1"/>
</dbReference>
<dbReference type="CDD" id="cd04301">
    <property type="entry name" value="NAT_SF"/>
    <property type="match status" value="1"/>
</dbReference>
<reference evidence="2 3" key="1">
    <citation type="journal article" date="2019" name="Front. Microbiol.">
        <title>In silico and Genetic Analyses of Cyclic Lipopeptide Synthetic Gene Clusters in Pseudomonas sp. 11K1.</title>
        <authorList>
            <person name="Zhao H."/>
            <person name="Liu Y.P."/>
            <person name="Zhang L.Q."/>
        </authorList>
    </citation>
    <scope>NUCLEOTIDE SEQUENCE [LARGE SCALE GENOMIC DNA]</scope>
    <source>
        <strain evidence="2 3">11K1</strain>
    </source>
</reference>
<keyword evidence="2" id="KW-0808">Transferase</keyword>
<feature type="domain" description="N-acetyltransferase" evidence="1">
    <location>
        <begin position="13"/>
        <end position="159"/>
    </location>
</feature>
<dbReference type="RefSeq" id="WP_135846408.1">
    <property type="nucleotide sequence ID" value="NZ_CP035088.1"/>
</dbReference>
<organism evidence="2 3">
    <name type="scientific">Pseudomonas viciae</name>
    <dbReference type="NCBI Taxonomy" id="2505979"/>
    <lineage>
        <taxon>Bacteria</taxon>
        <taxon>Pseudomonadati</taxon>
        <taxon>Pseudomonadota</taxon>
        <taxon>Gammaproteobacteria</taxon>
        <taxon>Pseudomonadales</taxon>
        <taxon>Pseudomonadaceae</taxon>
        <taxon>Pseudomonas</taxon>
    </lineage>
</organism>
<evidence type="ECO:0000313" key="3">
    <source>
        <dbReference type="Proteomes" id="UP000296468"/>
    </source>
</evidence>
<name>A0A4P7PJX3_9PSED</name>
<dbReference type="OrthoDB" id="7001268at2"/>
<sequence>MILRHRPVKADDIKTICSFPLNAQELFYMFPKAQYPLTEAQLSNAITQRFDSTVVETEGRVMGFANFYRAETGGICCIGNVIVAQEARGKGVATFLVETMTALAFDRYNATQVQISCFNENTAGLLLYPKLGFLPFAIEERISADNRRTALIHMSRALDSLSTCTLLKT</sequence>
<dbReference type="InterPro" id="IPR000182">
    <property type="entry name" value="GNAT_dom"/>
</dbReference>
<dbReference type="Proteomes" id="UP000296468">
    <property type="component" value="Chromosome"/>
</dbReference>